<feature type="compositionally biased region" description="Polar residues" evidence="1">
    <location>
        <begin position="11"/>
        <end position="33"/>
    </location>
</feature>
<evidence type="ECO:0000313" key="2">
    <source>
        <dbReference type="EMBL" id="GBM28071.1"/>
    </source>
</evidence>
<reference evidence="2 3" key="1">
    <citation type="journal article" date="2019" name="Sci. Rep.">
        <title>Orb-weaving spider Araneus ventricosus genome elucidates the spidroin gene catalogue.</title>
        <authorList>
            <person name="Kono N."/>
            <person name="Nakamura H."/>
            <person name="Ohtoshi R."/>
            <person name="Moran D.A.P."/>
            <person name="Shinohara A."/>
            <person name="Yoshida Y."/>
            <person name="Fujiwara M."/>
            <person name="Mori M."/>
            <person name="Tomita M."/>
            <person name="Arakawa K."/>
        </authorList>
    </citation>
    <scope>NUCLEOTIDE SEQUENCE [LARGE SCALE GENOMIC DNA]</scope>
</reference>
<sequence length="96" mass="11140">MGQSPGVWNLPSESPENSQQFNVRSSWQSQVSKGQPPRQLCRSYWVSLFFIYNFKEKLVAQHSSDLDFLFLQTSVTLIKVKLKKKLPDGQHTQRNI</sequence>
<dbReference type="AlphaFoldDB" id="A0A4Y2EGW9"/>
<gene>
    <name evidence="2" type="ORF">AVEN_66559_1</name>
</gene>
<comment type="caution">
    <text evidence="2">The sequence shown here is derived from an EMBL/GenBank/DDBJ whole genome shotgun (WGS) entry which is preliminary data.</text>
</comment>
<organism evidence="2 3">
    <name type="scientific">Araneus ventricosus</name>
    <name type="common">Orbweaver spider</name>
    <name type="synonym">Epeira ventricosa</name>
    <dbReference type="NCBI Taxonomy" id="182803"/>
    <lineage>
        <taxon>Eukaryota</taxon>
        <taxon>Metazoa</taxon>
        <taxon>Ecdysozoa</taxon>
        <taxon>Arthropoda</taxon>
        <taxon>Chelicerata</taxon>
        <taxon>Arachnida</taxon>
        <taxon>Araneae</taxon>
        <taxon>Araneomorphae</taxon>
        <taxon>Entelegynae</taxon>
        <taxon>Araneoidea</taxon>
        <taxon>Araneidae</taxon>
        <taxon>Araneus</taxon>
    </lineage>
</organism>
<keyword evidence="3" id="KW-1185">Reference proteome</keyword>
<name>A0A4Y2EGW9_ARAVE</name>
<dbReference type="EMBL" id="BGPR01000602">
    <property type="protein sequence ID" value="GBM28071.1"/>
    <property type="molecule type" value="Genomic_DNA"/>
</dbReference>
<accession>A0A4Y2EGW9</accession>
<feature type="region of interest" description="Disordered" evidence="1">
    <location>
        <begin position="1"/>
        <end position="35"/>
    </location>
</feature>
<evidence type="ECO:0000313" key="3">
    <source>
        <dbReference type="Proteomes" id="UP000499080"/>
    </source>
</evidence>
<proteinExistence type="predicted"/>
<evidence type="ECO:0000256" key="1">
    <source>
        <dbReference type="SAM" id="MobiDB-lite"/>
    </source>
</evidence>
<protein>
    <submittedName>
        <fullName evidence="2">Uncharacterized protein</fullName>
    </submittedName>
</protein>
<dbReference type="Proteomes" id="UP000499080">
    <property type="component" value="Unassembled WGS sequence"/>
</dbReference>